<dbReference type="PANTHER" id="PTHR12661">
    <property type="entry name" value="PETER PAN-RELATED"/>
    <property type="match status" value="1"/>
</dbReference>
<evidence type="ECO:0000259" key="2">
    <source>
        <dbReference type="PROSITE" id="PS50833"/>
    </source>
</evidence>
<dbReference type="PROSITE" id="PS50833">
    <property type="entry name" value="BRIX"/>
    <property type="match status" value="1"/>
</dbReference>
<dbReference type="GO" id="GO:0006364">
    <property type="term" value="P:rRNA processing"/>
    <property type="evidence" value="ECO:0007669"/>
    <property type="project" value="InterPro"/>
</dbReference>
<organism evidence="3 4">
    <name type="scientific">Dufourea novaeangliae</name>
    <name type="common">Sweat bee</name>
    <dbReference type="NCBI Taxonomy" id="178035"/>
    <lineage>
        <taxon>Eukaryota</taxon>
        <taxon>Metazoa</taxon>
        <taxon>Ecdysozoa</taxon>
        <taxon>Arthropoda</taxon>
        <taxon>Hexapoda</taxon>
        <taxon>Insecta</taxon>
        <taxon>Pterygota</taxon>
        <taxon>Neoptera</taxon>
        <taxon>Endopterygota</taxon>
        <taxon>Hymenoptera</taxon>
        <taxon>Apocrita</taxon>
        <taxon>Aculeata</taxon>
        <taxon>Apoidea</taxon>
        <taxon>Anthophila</taxon>
        <taxon>Halictidae</taxon>
        <taxon>Rophitinae</taxon>
        <taxon>Dufourea</taxon>
    </lineage>
</organism>
<feature type="compositionally biased region" description="Basic residues" evidence="1">
    <location>
        <begin position="813"/>
        <end position="823"/>
    </location>
</feature>
<dbReference type="GO" id="GO:0019843">
    <property type="term" value="F:rRNA binding"/>
    <property type="evidence" value="ECO:0007669"/>
    <property type="project" value="InterPro"/>
</dbReference>
<gene>
    <name evidence="3" type="ORF">WN55_08880</name>
</gene>
<dbReference type="InterPro" id="IPR007109">
    <property type="entry name" value="Brix"/>
</dbReference>
<dbReference type="EMBL" id="KQ434820">
    <property type="protein sequence ID" value="KZC06996.1"/>
    <property type="molecule type" value="Genomic_DNA"/>
</dbReference>
<feature type="compositionally biased region" description="Basic and acidic residues" evidence="1">
    <location>
        <begin position="824"/>
        <end position="865"/>
    </location>
</feature>
<feature type="domain" description="Brix" evidence="2">
    <location>
        <begin position="527"/>
        <end position="788"/>
    </location>
</feature>
<dbReference type="InterPro" id="IPR045112">
    <property type="entry name" value="PPAN-like"/>
</dbReference>
<evidence type="ECO:0000313" key="3">
    <source>
        <dbReference type="EMBL" id="KZC06996.1"/>
    </source>
</evidence>
<dbReference type="Pfam" id="PF04427">
    <property type="entry name" value="Brix"/>
    <property type="match status" value="1"/>
</dbReference>
<feature type="region of interest" description="Disordered" evidence="1">
    <location>
        <begin position="359"/>
        <end position="385"/>
    </location>
</feature>
<feature type="compositionally biased region" description="Basic residues" evidence="1">
    <location>
        <begin position="909"/>
        <end position="918"/>
    </location>
</feature>
<protein>
    <submittedName>
        <fullName evidence="3">Suppressor of SWI4 1 like protein</fullName>
    </submittedName>
</protein>
<feature type="region of interest" description="Disordered" evidence="1">
    <location>
        <begin position="813"/>
        <end position="918"/>
    </location>
</feature>
<name>A0A154P4Y9_DUFNO</name>
<dbReference type="GO" id="GO:0030687">
    <property type="term" value="C:preribosome, large subunit precursor"/>
    <property type="evidence" value="ECO:0007669"/>
    <property type="project" value="TreeGrafter"/>
</dbReference>
<dbReference type="SMART" id="SM00879">
    <property type="entry name" value="Brix"/>
    <property type="match status" value="1"/>
</dbReference>
<reference evidence="3 4" key="1">
    <citation type="submission" date="2015-07" db="EMBL/GenBank/DDBJ databases">
        <title>The genome of Dufourea novaeangliae.</title>
        <authorList>
            <person name="Pan H."/>
            <person name="Kapheim K."/>
        </authorList>
    </citation>
    <scope>NUCLEOTIDE SEQUENCE [LARGE SCALE GENOMIC DNA]</scope>
    <source>
        <strain evidence="3">0120121106</strain>
        <tissue evidence="3">Whole body</tissue>
    </source>
</reference>
<keyword evidence="4" id="KW-1185">Reference proteome</keyword>
<sequence>MRNEENPETGRTPCLCHLYDPPRLARAGLSGKTYVCTYRGNVSEATEFFVEPPGSLDSKGTCSNLGQEDTDGELCPPAAARIQQELEENRGDIVRNPEDPPAPKEHSIKTVHPLTSLRVRSKTRSIREAPCTQWEPERYRRRSKLSRGFAGERRNLEDICGGEANECTTPKNGKEGTGRKSEESKLDARGRWGGEAKIQPYRIYDPNCPCHLDNFSMIVSSESEEDCTYKGDILSRPSNNGKNLGFRKAYRMKILNWLYYGVDIDNCVDNSRNNYTNESIPNISEASFIIERDDTSLSNKSAFYEVDAHFLANNDFDKIKIRKEDIEDDSAVVMSDYLEMDFKSIEFPKSENAIEIVKRNEPSPIDDDNSSIVEGPTYSTSSSENDVADNNVKNWFAPYLQTMKTETFIKKEIKKKRTRKILTKPLTRKAPKRKVLKKKAYAPRKIVCEMYGTKTINYDYDPLESDLPSWVQKSNLSDSSVISSRQNENVKPVWDNLKFTDIHLDGRCVKKNKQINLDENPELVKAPHSFVIHRGLPGEHVAELTKDFRRIMEPFTAVSLKERKRNTIKDFVSIASVLHVTHMCIFTRAEQGMYFKLCRLPRGPTLSFKIHSFSLARDVVSMLKKQMVYEELFKNSPLVVLNNFSGEGMQLKLIASMFQNMFPTINLTNVNLSTIRRCLCLNYNTTSKTIDVRHYAIRVVPVGLSKGVKKIVQAKIPNLSKCDDFSEFLTKGTVSESEAEDDPANHVILPQKLSSRGNHASSQSAIRLSELGPRLTLELIKIEDGLMDGEVLFHEYVHKSEEEKLMIKKKREEKKKLKEKRKKIQEQNKNKKEQVKQEHKEKSLKGMQKKKESEMLLQKIAKESVAENTVEEDDDAQYYRDEVGEEPDKDLFQRKVGEKRPKKFTPTYKTKKSKLGES</sequence>
<feature type="region of interest" description="Disordered" evidence="1">
    <location>
        <begin position="166"/>
        <end position="188"/>
    </location>
</feature>
<dbReference type="PANTHER" id="PTHR12661:SF5">
    <property type="entry name" value="SUPPRESSOR OF SWI4 1 HOMOLOG"/>
    <property type="match status" value="1"/>
</dbReference>
<dbReference type="Proteomes" id="UP000076502">
    <property type="component" value="Unassembled WGS sequence"/>
</dbReference>
<accession>A0A154P4Y9</accession>
<feature type="compositionally biased region" description="Basic and acidic residues" evidence="1">
    <location>
        <begin position="889"/>
        <end position="899"/>
    </location>
</feature>
<dbReference type="OrthoDB" id="10261452at2759"/>
<dbReference type="GO" id="GO:0000027">
    <property type="term" value="P:ribosomal large subunit assembly"/>
    <property type="evidence" value="ECO:0007669"/>
    <property type="project" value="TreeGrafter"/>
</dbReference>
<proteinExistence type="predicted"/>
<evidence type="ECO:0000313" key="4">
    <source>
        <dbReference type="Proteomes" id="UP000076502"/>
    </source>
</evidence>
<evidence type="ECO:0000256" key="1">
    <source>
        <dbReference type="SAM" id="MobiDB-lite"/>
    </source>
</evidence>
<dbReference type="AlphaFoldDB" id="A0A154P4Y9"/>
<dbReference type="STRING" id="178035.A0A154P4Y9"/>
<feature type="compositionally biased region" description="Basic and acidic residues" evidence="1">
    <location>
        <begin position="172"/>
        <end position="188"/>
    </location>
</feature>